<proteinExistence type="predicted"/>
<sequence length="97" mass="10978">MMKTAKCDSEALALCGVHEHHATHALAKMKFAHSTDTCMFEAVSHCTVTVLQDGTKKNVRRTLANYWHAFYWYDLQSYRTSTAIPNVGNQPIDKKTC</sequence>
<evidence type="ECO:0000313" key="1">
    <source>
        <dbReference type="EMBL" id="KAK7477922.1"/>
    </source>
</evidence>
<accession>A0ABD0JSF1</accession>
<protein>
    <submittedName>
        <fullName evidence="1">Uncharacterized protein</fullName>
    </submittedName>
</protein>
<organism evidence="1 2">
    <name type="scientific">Batillaria attramentaria</name>
    <dbReference type="NCBI Taxonomy" id="370345"/>
    <lineage>
        <taxon>Eukaryota</taxon>
        <taxon>Metazoa</taxon>
        <taxon>Spiralia</taxon>
        <taxon>Lophotrochozoa</taxon>
        <taxon>Mollusca</taxon>
        <taxon>Gastropoda</taxon>
        <taxon>Caenogastropoda</taxon>
        <taxon>Sorbeoconcha</taxon>
        <taxon>Cerithioidea</taxon>
        <taxon>Batillariidae</taxon>
        <taxon>Batillaria</taxon>
    </lineage>
</organism>
<dbReference type="EMBL" id="JACVVK020000338">
    <property type="protein sequence ID" value="KAK7477922.1"/>
    <property type="molecule type" value="Genomic_DNA"/>
</dbReference>
<dbReference type="Proteomes" id="UP001519460">
    <property type="component" value="Unassembled WGS sequence"/>
</dbReference>
<keyword evidence="2" id="KW-1185">Reference proteome</keyword>
<gene>
    <name evidence="1" type="ORF">BaRGS_00030831</name>
</gene>
<dbReference type="AlphaFoldDB" id="A0ABD0JSF1"/>
<name>A0ABD0JSF1_9CAEN</name>
<comment type="caution">
    <text evidence="1">The sequence shown here is derived from an EMBL/GenBank/DDBJ whole genome shotgun (WGS) entry which is preliminary data.</text>
</comment>
<evidence type="ECO:0000313" key="2">
    <source>
        <dbReference type="Proteomes" id="UP001519460"/>
    </source>
</evidence>
<reference evidence="1 2" key="1">
    <citation type="journal article" date="2023" name="Sci. Data">
        <title>Genome assembly of the Korean intertidal mud-creeper Batillaria attramentaria.</title>
        <authorList>
            <person name="Patra A.K."/>
            <person name="Ho P.T."/>
            <person name="Jun S."/>
            <person name="Lee S.J."/>
            <person name="Kim Y."/>
            <person name="Won Y.J."/>
        </authorList>
    </citation>
    <scope>NUCLEOTIDE SEQUENCE [LARGE SCALE GENOMIC DNA]</scope>
    <source>
        <strain evidence="1">Wonlab-2016</strain>
    </source>
</reference>